<evidence type="ECO:0000313" key="3">
    <source>
        <dbReference type="Proteomes" id="UP001642464"/>
    </source>
</evidence>
<name>A0ABP0LDH9_9DINO</name>
<comment type="caution">
    <text evidence="2">The sequence shown here is derived from an EMBL/GenBank/DDBJ whole genome shotgun (WGS) entry which is preliminary data.</text>
</comment>
<gene>
    <name evidence="2" type="ORF">SCF082_LOCUS22053</name>
</gene>
<accession>A0ABP0LDH9</accession>
<sequence>MWSYLGKSAIFLGGCCSGAAAATFWRSEERRQQIKSGEYYQLKGSYYQVLGHAWDHFRRDFCVVYRPLYHCEARDGRFEAHLLATSHFERFDEFKKVSFDEMDLAAQSCALPGPFFHDQYWGLPPRTAPVSSAQEAKDVQKSVLADLTSTKTPTTSGYGTRSHQEHAIKPQL</sequence>
<proteinExistence type="predicted"/>
<dbReference type="InterPro" id="IPR037135">
    <property type="entry name" value="DUF1653-like_dom_sf"/>
</dbReference>
<evidence type="ECO:0000313" key="2">
    <source>
        <dbReference type="EMBL" id="CAK9037200.1"/>
    </source>
</evidence>
<feature type="compositionally biased region" description="Basic and acidic residues" evidence="1">
    <location>
        <begin position="162"/>
        <end position="172"/>
    </location>
</feature>
<evidence type="ECO:0008006" key="4">
    <source>
        <dbReference type="Google" id="ProtNLM"/>
    </source>
</evidence>
<keyword evidence="3" id="KW-1185">Reference proteome</keyword>
<dbReference type="Gene3D" id="2.30.30.320">
    <property type="entry name" value="DUF1653-like domain"/>
    <property type="match status" value="1"/>
</dbReference>
<dbReference type="EMBL" id="CAXAMM010015792">
    <property type="protein sequence ID" value="CAK9037200.1"/>
    <property type="molecule type" value="Genomic_DNA"/>
</dbReference>
<protein>
    <recommendedName>
        <fullName evidence="4">Secreted protein</fullName>
    </recommendedName>
</protein>
<evidence type="ECO:0000256" key="1">
    <source>
        <dbReference type="SAM" id="MobiDB-lite"/>
    </source>
</evidence>
<reference evidence="2 3" key="1">
    <citation type="submission" date="2024-02" db="EMBL/GenBank/DDBJ databases">
        <authorList>
            <person name="Chen Y."/>
            <person name="Shah S."/>
            <person name="Dougan E. K."/>
            <person name="Thang M."/>
            <person name="Chan C."/>
        </authorList>
    </citation>
    <scope>NUCLEOTIDE SEQUENCE [LARGE SCALE GENOMIC DNA]</scope>
</reference>
<dbReference type="Proteomes" id="UP001642464">
    <property type="component" value="Unassembled WGS sequence"/>
</dbReference>
<feature type="region of interest" description="Disordered" evidence="1">
    <location>
        <begin position="150"/>
        <end position="172"/>
    </location>
</feature>
<organism evidence="2 3">
    <name type="scientific">Durusdinium trenchii</name>
    <dbReference type="NCBI Taxonomy" id="1381693"/>
    <lineage>
        <taxon>Eukaryota</taxon>
        <taxon>Sar</taxon>
        <taxon>Alveolata</taxon>
        <taxon>Dinophyceae</taxon>
        <taxon>Suessiales</taxon>
        <taxon>Symbiodiniaceae</taxon>
        <taxon>Durusdinium</taxon>
    </lineage>
</organism>
<feature type="compositionally biased region" description="Polar residues" evidence="1">
    <location>
        <begin position="150"/>
        <end position="161"/>
    </location>
</feature>